<evidence type="ECO:0000313" key="3">
    <source>
        <dbReference type="Proteomes" id="UP001481413"/>
    </source>
</evidence>
<dbReference type="PROSITE" id="PS50943">
    <property type="entry name" value="HTH_CROC1"/>
    <property type="match status" value="1"/>
</dbReference>
<sequence>MKKSLNSPAHLKLLQWLKAKREERGLTMRDLAEVLDMPHSFIGKTEQGERRLDVVEYLQYCKALGADPAEGLAAISDQWPLQEPDN</sequence>
<reference evidence="2 3" key="1">
    <citation type="submission" date="2024-04" db="EMBL/GenBank/DDBJ databases">
        <title>Draft genome sequence of Thalassolituus maritimus NBRC 116585.</title>
        <authorList>
            <person name="Miyakawa T."/>
            <person name="Kusuya Y."/>
            <person name="Miura T."/>
        </authorList>
    </citation>
    <scope>NUCLEOTIDE SEQUENCE [LARGE SCALE GENOMIC DNA]</scope>
    <source>
        <strain evidence="2 3">5NW40-0001</strain>
    </source>
</reference>
<dbReference type="SUPFAM" id="SSF47413">
    <property type="entry name" value="lambda repressor-like DNA-binding domains"/>
    <property type="match status" value="1"/>
</dbReference>
<dbReference type="CDD" id="cd00093">
    <property type="entry name" value="HTH_XRE"/>
    <property type="match status" value="1"/>
</dbReference>
<gene>
    <name evidence="2" type="ORF">NBRC116585_24030</name>
</gene>
<dbReference type="EMBL" id="BAABWH010000006">
    <property type="protein sequence ID" value="GAA6146285.1"/>
    <property type="molecule type" value="Genomic_DNA"/>
</dbReference>
<feature type="domain" description="HTH cro/C1-type" evidence="1">
    <location>
        <begin position="17"/>
        <end position="72"/>
    </location>
</feature>
<dbReference type="Proteomes" id="UP001481413">
    <property type="component" value="Unassembled WGS sequence"/>
</dbReference>
<organism evidence="2 3">
    <name type="scientific">Thalassolituus maritimus</name>
    <dbReference type="NCBI Taxonomy" id="484498"/>
    <lineage>
        <taxon>Bacteria</taxon>
        <taxon>Pseudomonadati</taxon>
        <taxon>Pseudomonadota</taxon>
        <taxon>Gammaproteobacteria</taxon>
        <taxon>Oceanospirillales</taxon>
        <taxon>Oceanospirillaceae</taxon>
        <taxon>Thalassolituus</taxon>
    </lineage>
</organism>
<name>A0ABQ0A1K7_9GAMM</name>
<proteinExistence type="predicted"/>
<dbReference type="RefSeq" id="WP_353295502.1">
    <property type="nucleotide sequence ID" value="NZ_BAABWH010000006.1"/>
</dbReference>
<comment type="caution">
    <text evidence="2">The sequence shown here is derived from an EMBL/GenBank/DDBJ whole genome shotgun (WGS) entry which is preliminary data.</text>
</comment>
<evidence type="ECO:0000259" key="1">
    <source>
        <dbReference type="PROSITE" id="PS50943"/>
    </source>
</evidence>
<protein>
    <submittedName>
        <fullName evidence="2">Helix-turn-helix transcriptional regulator</fullName>
    </submittedName>
</protein>
<dbReference type="InterPro" id="IPR001387">
    <property type="entry name" value="Cro/C1-type_HTH"/>
</dbReference>
<dbReference type="SMART" id="SM00530">
    <property type="entry name" value="HTH_XRE"/>
    <property type="match status" value="1"/>
</dbReference>
<dbReference type="Pfam" id="PF13560">
    <property type="entry name" value="HTH_31"/>
    <property type="match status" value="1"/>
</dbReference>
<keyword evidence="3" id="KW-1185">Reference proteome</keyword>
<dbReference type="Gene3D" id="1.10.260.40">
    <property type="entry name" value="lambda repressor-like DNA-binding domains"/>
    <property type="match status" value="1"/>
</dbReference>
<evidence type="ECO:0000313" key="2">
    <source>
        <dbReference type="EMBL" id="GAA6146285.1"/>
    </source>
</evidence>
<accession>A0ABQ0A1K7</accession>
<dbReference type="InterPro" id="IPR010982">
    <property type="entry name" value="Lambda_DNA-bd_dom_sf"/>
</dbReference>